<reference evidence="1" key="1">
    <citation type="submission" date="2018-05" db="EMBL/GenBank/DDBJ databases">
        <authorList>
            <person name="Lanie J.A."/>
            <person name="Ng W.-L."/>
            <person name="Kazmierczak K.M."/>
            <person name="Andrzejewski T.M."/>
            <person name="Davidsen T.M."/>
            <person name="Wayne K.J."/>
            <person name="Tettelin H."/>
            <person name="Glass J.I."/>
            <person name="Rusch D."/>
            <person name="Podicherti R."/>
            <person name="Tsui H.-C.T."/>
            <person name="Winkler M.E."/>
        </authorList>
    </citation>
    <scope>NUCLEOTIDE SEQUENCE</scope>
</reference>
<proteinExistence type="predicted"/>
<evidence type="ECO:0000313" key="1">
    <source>
        <dbReference type="EMBL" id="SVC03901.1"/>
    </source>
</evidence>
<gene>
    <name evidence="1" type="ORF">METZ01_LOCUS256755</name>
</gene>
<sequence>MMNGWLAPAVGIFIVTQATAAVWWASGTDTKVDNNTVAIEQVVDNEKQIAVIQVQQQAIVEDIDEIKVDTKLILEKLNKND</sequence>
<dbReference type="EMBL" id="UINC01070056">
    <property type="protein sequence ID" value="SVC03901.1"/>
    <property type="molecule type" value="Genomic_DNA"/>
</dbReference>
<protein>
    <submittedName>
        <fullName evidence="1">Uncharacterized protein</fullName>
    </submittedName>
</protein>
<accession>A0A382IZ69</accession>
<dbReference type="AlphaFoldDB" id="A0A382IZ69"/>
<name>A0A382IZ69_9ZZZZ</name>
<organism evidence="1">
    <name type="scientific">marine metagenome</name>
    <dbReference type="NCBI Taxonomy" id="408172"/>
    <lineage>
        <taxon>unclassified sequences</taxon>
        <taxon>metagenomes</taxon>
        <taxon>ecological metagenomes</taxon>
    </lineage>
</organism>